<dbReference type="Proteomes" id="UP000052023">
    <property type="component" value="Unassembled WGS sequence"/>
</dbReference>
<evidence type="ECO:0000313" key="2">
    <source>
        <dbReference type="EMBL" id="KRR17460.1"/>
    </source>
</evidence>
<organism evidence="2 3">
    <name type="scientific">Bradyrhizobium retamae</name>
    <dbReference type="NCBI Taxonomy" id="1300035"/>
    <lineage>
        <taxon>Bacteria</taxon>
        <taxon>Pseudomonadati</taxon>
        <taxon>Pseudomonadota</taxon>
        <taxon>Alphaproteobacteria</taxon>
        <taxon>Hyphomicrobiales</taxon>
        <taxon>Nitrobacteraceae</taxon>
        <taxon>Bradyrhizobium</taxon>
    </lineage>
</organism>
<proteinExistence type="predicted"/>
<dbReference type="SUPFAM" id="SSF54637">
    <property type="entry name" value="Thioesterase/thiol ester dehydrase-isomerase"/>
    <property type="match status" value="1"/>
</dbReference>
<dbReference type="InterPro" id="IPR029069">
    <property type="entry name" value="HotDog_dom_sf"/>
</dbReference>
<dbReference type="EMBL" id="LLYA01000212">
    <property type="protein sequence ID" value="KRR17460.1"/>
    <property type="molecule type" value="Genomic_DNA"/>
</dbReference>
<sequence>MCATAEVINVEGKRVDFKVPASDGIEEIGSGTYQRVVIDLRSSNECLKNEELLTQRWPDIAASL</sequence>
<protein>
    <recommendedName>
        <fullName evidence="1">Fluoroacetyl-CoA-specific thioesterase-like domain-containing protein</fullName>
    </recommendedName>
</protein>
<comment type="caution">
    <text evidence="2">The sequence shown here is derived from an EMBL/GenBank/DDBJ whole genome shotgun (WGS) entry which is preliminary data.</text>
</comment>
<dbReference type="Gene3D" id="3.10.129.10">
    <property type="entry name" value="Hotdog Thioesterase"/>
    <property type="match status" value="1"/>
</dbReference>
<dbReference type="InterPro" id="IPR054485">
    <property type="entry name" value="FlK-like_dom"/>
</dbReference>
<keyword evidence="3" id="KW-1185">Reference proteome</keyword>
<reference evidence="2 3" key="1">
    <citation type="submission" date="2014-03" db="EMBL/GenBank/DDBJ databases">
        <title>Bradyrhizobium valentinum sp. nov., isolated from effective nodules of Lupinus mariae-josephae, a lupine endemic of basic-lime soils in Eastern Spain.</title>
        <authorList>
            <person name="Duran D."/>
            <person name="Rey L."/>
            <person name="Navarro A."/>
            <person name="Busquets A."/>
            <person name="Imperial J."/>
            <person name="Ruiz-Argueso T."/>
        </authorList>
    </citation>
    <scope>NUCLEOTIDE SEQUENCE [LARGE SCALE GENOMIC DNA]</scope>
    <source>
        <strain evidence="2 3">Ro19</strain>
    </source>
</reference>
<feature type="domain" description="Fluoroacetyl-CoA-specific thioesterase-like" evidence="1">
    <location>
        <begin position="3"/>
        <end position="39"/>
    </location>
</feature>
<dbReference type="RefSeq" id="WP_057847620.1">
    <property type="nucleotide sequence ID" value="NZ_LLYA01000212.1"/>
</dbReference>
<evidence type="ECO:0000313" key="3">
    <source>
        <dbReference type="Proteomes" id="UP000052023"/>
    </source>
</evidence>
<gene>
    <name evidence="2" type="ORF">CQ13_36395</name>
</gene>
<accession>A0A0R3MAY9</accession>
<dbReference type="AlphaFoldDB" id="A0A0R3MAY9"/>
<name>A0A0R3MAY9_9BRAD</name>
<evidence type="ECO:0000259" key="1">
    <source>
        <dbReference type="Pfam" id="PF22636"/>
    </source>
</evidence>
<dbReference type="Pfam" id="PF22636">
    <property type="entry name" value="FlK"/>
    <property type="match status" value="1"/>
</dbReference>